<reference evidence="2" key="1">
    <citation type="submission" date="2020-05" db="EMBL/GenBank/DDBJ databases">
        <title>Phylogenomic resolution of chytrid fungi.</title>
        <authorList>
            <person name="Stajich J.E."/>
            <person name="Amses K."/>
            <person name="Simmons R."/>
            <person name="Seto K."/>
            <person name="Myers J."/>
            <person name="Bonds A."/>
            <person name="Quandt C.A."/>
            <person name="Barry K."/>
            <person name="Liu P."/>
            <person name="Grigoriev I."/>
            <person name="Longcore J.E."/>
            <person name="James T.Y."/>
        </authorList>
    </citation>
    <scope>NUCLEOTIDE SEQUENCE</scope>
    <source>
        <strain evidence="2">PLAUS21</strain>
    </source>
</reference>
<feature type="transmembrane region" description="Helical" evidence="1">
    <location>
        <begin position="120"/>
        <end position="152"/>
    </location>
</feature>
<dbReference type="AlphaFoldDB" id="A0AAD5UHB5"/>
<name>A0AAD5UHB5_9FUNG</name>
<gene>
    <name evidence="2" type="ORF">HK103_004302</name>
</gene>
<dbReference type="EMBL" id="JADGKB010000035">
    <property type="protein sequence ID" value="KAJ3257675.1"/>
    <property type="molecule type" value="Genomic_DNA"/>
</dbReference>
<feature type="transmembrane region" description="Helical" evidence="1">
    <location>
        <begin position="12"/>
        <end position="34"/>
    </location>
</feature>
<evidence type="ECO:0000313" key="3">
    <source>
        <dbReference type="Proteomes" id="UP001210925"/>
    </source>
</evidence>
<dbReference type="Proteomes" id="UP001210925">
    <property type="component" value="Unassembled WGS sequence"/>
</dbReference>
<comment type="caution">
    <text evidence="2">The sequence shown here is derived from an EMBL/GenBank/DDBJ whole genome shotgun (WGS) entry which is preliminary data.</text>
</comment>
<accession>A0AAD5UHB5</accession>
<evidence type="ECO:0000313" key="2">
    <source>
        <dbReference type="EMBL" id="KAJ3257675.1"/>
    </source>
</evidence>
<evidence type="ECO:0000256" key="1">
    <source>
        <dbReference type="SAM" id="Phobius"/>
    </source>
</evidence>
<organism evidence="2 3">
    <name type="scientific">Boothiomyces macroporosus</name>
    <dbReference type="NCBI Taxonomy" id="261099"/>
    <lineage>
        <taxon>Eukaryota</taxon>
        <taxon>Fungi</taxon>
        <taxon>Fungi incertae sedis</taxon>
        <taxon>Chytridiomycota</taxon>
        <taxon>Chytridiomycota incertae sedis</taxon>
        <taxon>Chytridiomycetes</taxon>
        <taxon>Rhizophydiales</taxon>
        <taxon>Terramycetaceae</taxon>
        <taxon>Boothiomyces</taxon>
    </lineage>
</organism>
<protein>
    <submittedName>
        <fullName evidence="2">Uncharacterized protein</fullName>
    </submittedName>
</protein>
<feature type="transmembrane region" description="Helical" evidence="1">
    <location>
        <begin position="78"/>
        <end position="100"/>
    </location>
</feature>
<keyword evidence="1" id="KW-0812">Transmembrane</keyword>
<keyword evidence="3" id="KW-1185">Reference proteome</keyword>
<sequence>MGKGIQRSAIQEWVKWQIITASVFLVDGGIYSLFPGKDYPTFTEIFGAPNIFPDLGPIVQYGPSNQSGEFFLAPPEPIFGPSLPLVGFVALFAAVVCFAIESDFIPAMASVHEMSNGLRIILYAVFGVICINQLTLVQPALYLLVAAGMLIWDSCSPETPLPK</sequence>
<keyword evidence="1" id="KW-0472">Membrane</keyword>
<proteinExistence type="predicted"/>
<keyword evidence="1" id="KW-1133">Transmembrane helix</keyword>